<keyword evidence="4" id="KW-1185">Reference proteome</keyword>
<proteinExistence type="predicted"/>
<organism evidence="2 4">
    <name type="scientific">Clathrus columnatus</name>
    <dbReference type="NCBI Taxonomy" id="1419009"/>
    <lineage>
        <taxon>Eukaryota</taxon>
        <taxon>Fungi</taxon>
        <taxon>Dikarya</taxon>
        <taxon>Basidiomycota</taxon>
        <taxon>Agaricomycotina</taxon>
        <taxon>Agaricomycetes</taxon>
        <taxon>Phallomycetidae</taxon>
        <taxon>Phallales</taxon>
        <taxon>Clathraceae</taxon>
        <taxon>Clathrus</taxon>
    </lineage>
</organism>
<dbReference type="EMBL" id="BPWL01000018">
    <property type="protein sequence ID" value="GJJ16306.1"/>
    <property type="molecule type" value="Genomic_DNA"/>
</dbReference>
<evidence type="ECO:0000256" key="1">
    <source>
        <dbReference type="SAM" id="SignalP"/>
    </source>
</evidence>
<name>A0AAV5APZ7_9AGAM</name>
<keyword evidence="1" id="KW-0732">Signal</keyword>
<evidence type="ECO:0000313" key="4">
    <source>
        <dbReference type="Proteomes" id="UP001050691"/>
    </source>
</evidence>
<evidence type="ECO:0000313" key="3">
    <source>
        <dbReference type="EMBL" id="GJJ16306.1"/>
    </source>
</evidence>
<sequence length="174" mass="17748">MFTHKVILPLILALANPTKADLQSACGFFATIGAGFDTSSSDFSLLAFPALTSPEDTSTGIPLGVVSGVLTVGLVCNAVNSPASFALQDGALVVPASALTAPLLKNHSEVILTPSSTPASQFCLTVSTSPAGGSPYPLLAVNATVDGNFAICSNKVVFRPSKHAECKAVDLRMV</sequence>
<accession>A0AAV5APZ7</accession>
<dbReference type="AlphaFoldDB" id="A0AAV5APZ7"/>
<feature type="chain" id="PRO_5044714476" evidence="1">
    <location>
        <begin position="21"/>
        <end position="174"/>
    </location>
</feature>
<protein>
    <submittedName>
        <fullName evidence="2">Uncharacterized protein</fullName>
    </submittedName>
</protein>
<reference evidence="2" key="1">
    <citation type="submission" date="2021-10" db="EMBL/GenBank/DDBJ databases">
        <title>De novo Genome Assembly of Clathrus columnatus (Basidiomycota, Fungi) Using Illumina and Nanopore Sequence Data.</title>
        <authorList>
            <person name="Ogiso-Tanaka E."/>
            <person name="Itagaki H."/>
            <person name="Hosoya T."/>
            <person name="Hosaka K."/>
        </authorList>
    </citation>
    <scope>NUCLEOTIDE SEQUENCE</scope>
    <source>
        <strain evidence="2">MO-923</strain>
    </source>
</reference>
<dbReference type="Proteomes" id="UP001050691">
    <property type="component" value="Unassembled WGS sequence"/>
</dbReference>
<gene>
    <name evidence="2" type="ORF">Clacol_009026</name>
    <name evidence="3" type="ORF">Clacol_010603</name>
</gene>
<feature type="signal peptide" evidence="1">
    <location>
        <begin position="1"/>
        <end position="20"/>
    </location>
</feature>
<dbReference type="EMBL" id="BPWL01000010">
    <property type="protein sequence ID" value="GJJ14758.1"/>
    <property type="molecule type" value="Genomic_DNA"/>
</dbReference>
<comment type="caution">
    <text evidence="2">The sequence shown here is derived from an EMBL/GenBank/DDBJ whole genome shotgun (WGS) entry which is preliminary data.</text>
</comment>
<evidence type="ECO:0000313" key="2">
    <source>
        <dbReference type="EMBL" id="GJJ14758.1"/>
    </source>
</evidence>